<reference evidence="2" key="1">
    <citation type="submission" date="2017-06" db="EMBL/GenBank/DDBJ databases">
        <authorList>
            <person name="Varghese N."/>
            <person name="Submissions S."/>
        </authorList>
    </citation>
    <scope>NUCLEOTIDE SEQUENCE [LARGE SCALE GENOMIC DNA]</scope>
    <source>
        <strain evidence="2">NKM1</strain>
    </source>
</reference>
<evidence type="ECO:0000313" key="2">
    <source>
        <dbReference type="Proteomes" id="UP000198432"/>
    </source>
</evidence>
<accession>A0A239KWJ3</accession>
<proteinExistence type="predicted"/>
<organism evidence="1 2">
    <name type="scientific">Pontibacter ummariensis</name>
    <dbReference type="NCBI Taxonomy" id="1610492"/>
    <lineage>
        <taxon>Bacteria</taxon>
        <taxon>Pseudomonadati</taxon>
        <taxon>Bacteroidota</taxon>
        <taxon>Cytophagia</taxon>
        <taxon>Cytophagales</taxon>
        <taxon>Hymenobacteraceae</taxon>
        <taxon>Pontibacter</taxon>
    </lineage>
</organism>
<name>A0A239KWJ3_9BACT</name>
<evidence type="ECO:0000313" key="1">
    <source>
        <dbReference type="EMBL" id="SNT22380.1"/>
    </source>
</evidence>
<dbReference type="AlphaFoldDB" id="A0A239KWJ3"/>
<dbReference type="EMBL" id="FZOQ01000032">
    <property type="protein sequence ID" value="SNT22380.1"/>
    <property type="molecule type" value="Genomic_DNA"/>
</dbReference>
<dbReference type="Proteomes" id="UP000198432">
    <property type="component" value="Unassembled WGS sequence"/>
</dbReference>
<dbReference type="PROSITE" id="PS51257">
    <property type="entry name" value="PROKAR_LIPOPROTEIN"/>
    <property type="match status" value="1"/>
</dbReference>
<sequence>MTKNLSYLVVYCLAVMFFSCNPESLPIDRATDESLSKAMNIVKESKLPVLLAELKSNDQVKVNEYTSLLATVSDKIAKDWKLPLAKLVINSYVRSNGLDENSYTSYLYQDQKLAVAYSVPEHVKDSFDRTFLCRSPDYWKQLPAREKAITSPVDTLNKEMRFEIVMLK</sequence>
<protein>
    <submittedName>
        <fullName evidence="1">Uncharacterized protein</fullName>
    </submittedName>
</protein>
<gene>
    <name evidence="1" type="ORF">SAMN06296052_13231</name>
</gene>
<keyword evidence="2" id="KW-1185">Reference proteome</keyword>